<feature type="region of interest" description="Disordered" evidence="1">
    <location>
        <begin position="1"/>
        <end position="72"/>
    </location>
</feature>
<evidence type="ECO:0000313" key="3">
    <source>
        <dbReference type="Proteomes" id="UP000250266"/>
    </source>
</evidence>
<protein>
    <recommendedName>
        <fullName evidence="4">Early meiotic induction protein 1</fullName>
    </recommendedName>
</protein>
<dbReference type="EMBL" id="KV744827">
    <property type="protein sequence ID" value="OCK84930.1"/>
    <property type="molecule type" value="Genomic_DNA"/>
</dbReference>
<feature type="compositionally biased region" description="Low complexity" evidence="1">
    <location>
        <begin position="1"/>
        <end position="29"/>
    </location>
</feature>
<dbReference type="Proteomes" id="UP000250266">
    <property type="component" value="Unassembled WGS sequence"/>
</dbReference>
<dbReference type="OrthoDB" id="2017405at2759"/>
<dbReference type="InterPro" id="IPR021475">
    <property type="entry name" value="Pants/Emi1-like"/>
</dbReference>
<dbReference type="AlphaFoldDB" id="A0A8E2EJG4"/>
<evidence type="ECO:0000313" key="2">
    <source>
        <dbReference type="EMBL" id="OCK84930.1"/>
    </source>
</evidence>
<gene>
    <name evidence="2" type="ORF">K432DRAFT_378079</name>
</gene>
<evidence type="ECO:0000256" key="1">
    <source>
        <dbReference type="SAM" id="MobiDB-lite"/>
    </source>
</evidence>
<name>A0A8E2EJG4_9PEZI</name>
<accession>A0A8E2EJG4</accession>
<proteinExistence type="predicted"/>
<dbReference type="PANTHER" id="PTHR28052:SF1">
    <property type="entry name" value="UPF0545 PROTEIN C22ORF39"/>
    <property type="match status" value="1"/>
</dbReference>
<evidence type="ECO:0008006" key="4">
    <source>
        <dbReference type="Google" id="ProtNLM"/>
    </source>
</evidence>
<organism evidence="2 3">
    <name type="scientific">Lepidopterella palustris CBS 459.81</name>
    <dbReference type="NCBI Taxonomy" id="1314670"/>
    <lineage>
        <taxon>Eukaryota</taxon>
        <taxon>Fungi</taxon>
        <taxon>Dikarya</taxon>
        <taxon>Ascomycota</taxon>
        <taxon>Pezizomycotina</taxon>
        <taxon>Dothideomycetes</taxon>
        <taxon>Pleosporomycetidae</taxon>
        <taxon>Mytilinidiales</taxon>
        <taxon>Argynnaceae</taxon>
        <taxon>Lepidopterella</taxon>
    </lineage>
</organism>
<sequence length="171" mass="19267">MGWWWSSGSSQPSNSTSESTPPSSRTSTPADRLLPDDLPTSHDALTLSSKLHVPPTSPEAETSTQRPDPTLYPTTMSCREAFDNAFYCQSLGGKFNDIYRFGEMKSCSDHWSSFWFCMRTKSKPEDTKARLIKEHYMQRAAKYKLGPSSEDVWEVRSEPLEGAFRGNPDEA</sequence>
<keyword evidence="3" id="KW-1185">Reference proteome</keyword>
<dbReference type="Pfam" id="PF11326">
    <property type="entry name" value="PANTS-like"/>
    <property type="match status" value="1"/>
</dbReference>
<dbReference type="PANTHER" id="PTHR28052">
    <property type="entry name" value="UPF0545 PROTEIN C22ORF39"/>
    <property type="match status" value="1"/>
</dbReference>
<reference evidence="2 3" key="1">
    <citation type="journal article" date="2016" name="Nat. Commun.">
        <title>Ectomycorrhizal ecology is imprinted in the genome of the dominant symbiotic fungus Cenococcum geophilum.</title>
        <authorList>
            <consortium name="DOE Joint Genome Institute"/>
            <person name="Peter M."/>
            <person name="Kohler A."/>
            <person name="Ohm R.A."/>
            <person name="Kuo A."/>
            <person name="Krutzmann J."/>
            <person name="Morin E."/>
            <person name="Arend M."/>
            <person name="Barry K.W."/>
            <person name="Binder M."/>
            <person name="Choi C."/>
            <person name="Clum A."/>
            <person name="Copeland A."/>
            <person name="Grisel N."/>
            <person name="Haridas S."/>
            <person name="Kipfer T."/>
            <person name="LaButti K."/>
            <person name="Lindquist E."/>
            <person name="Lipzen A."/>
            <person name="Maire R."/>
            <person name="Meier B."/>
            <person name="Mihaltcheva S."/>
            <person name="Molinier V."/>
            <person name="Murat C."/>
            <person name="Poggeler S."/>
            <person name="Quandt C.A."/>
            <person name="Sperisen C."/>
            <person name="Tritt A."/>
            <person name="Tisserant E."/>
            <person name="Crous P.W."/>
            <person name="Henrissat B."/>
            <person name="Nehls U."/>
            <person name="Egli S."/>
            <person name="Spatafora J.W."/>
            <person name="Grigoriev I.V."/>
            <person name="Martin F.M."/>
        </authorList>
    </citation>
    <scope>NUCLEOTIDE SEQUENCE [LARGE SCALE GENOMIC DNA]</scope>
    <source>
        <strain evidence="2 3">CBS 459.81</strain>
    </source>
</reference>
<feature type="compositionally biased region" description="Polar residues" evidence="1">
    <location>
        <begin position="59"/>
        <end position="72"/>
    </location>
</feature>